<organism evidence="2 3">
    <name type="scientific">Rhabdobacter roseus</name>
    <dbReference type="NCBI Taxonomy" id="1655419"/>
    <lineage>
        <taxon>Bacteria</taxon>
        <taxon>Pseudomonadati</taxon>
        <taxon>Bacteroidota</taxon>
        <taxon>Cytophagia</taxon>
        <taxon>Cytophagales</taxon>
        <taxon>Cytophagaceae</taxon>
        <taxon>Rhabdobacter</taxon>
    </lineage>
</organism>
<dbReference type="AlphaFoldDB" id="A0A840U3M0"/>
<feature type="signal peptide" evidence="1">
    <location>
        <begin position="1"/>
        <end position="26"/>
    </location>
</feature>
<feature type="chain" id="PRO_5032394871" description="T9SS type A sorting domain-containing protein" evidence="1">
    <location>
        <begin position="27"/>
        <end position="130"/>
    </location>
</feature>
<accession>A0A840U3M0</accession>
<dbReference type="RefSeq" id="WP_184178117.1">
    <property type="nucleotide sequence ID" value="NZ_JACHGF010000011.1"/>
</dbReference>
<protein>
    <recommendedName>
        <fullName evidence="4">T9SS type A sorting domain-containing protein</fullName>
    </recommendedName>
</protein>
<keyword evidence="1" id="KW-0732">Signal</keyword>
<comment type="caution">
    <text evidence="2">The sequence shown here is derived from an EMBL/GenBank/DDBJ whole genome shotgun (WGS) entry which is preliminary data.</text>
</comment>
<evidence type="ECO:0008006" key="4">
    <source>
        <dbReference type="Google" id="ProtNLM"/>
    </source>
</evidence>
<reference evidence="2 3" key="1">
    <citation type="submission" date="2020-08" db="EMBL/GenBank/DDBJ databases">
        <title>Genomic Encyclopedia of Type Strains, Phase IV (KMG-IV): sequencing the most valuable type-strain genomes for metagenomic binning, comparative biology and taxonomic classification.</title>
        <authorList>
            <person name="Goeker M."/>
        </authorList>
    </citation>
    <scope>NUCLEOTIDE SEQUENCE [LARGE SCALE GENOMIC DNA]</scope>
    <source>
        <strain evidence="2 3">DSM 105074</strain>
    </source>
</reference>
<sequence>MKTLIISYFRRFALIALFALPFAAQAENHFFNPTKPQSFQMGMYRITGTSKVNLTLVRSTDSPLSIRLVDENGKVLYRETLGKAQPQYKRSFDLGQVGNGTYYFEFKSGRETFRQRVELSTPTEQLIEIQ</sequence>
<dbReference type="EMBL" id="JACHGF010000011">
    <property type="protein sequence ID" value="MBB5286710.1"/>
    <property type="molecule type" value="Genomic_DNA"/>
</dbReference>
<keyword evidence="3" id="KW-1185">Reference proteome</keyword>
<proteinExistence type="predicted"/>
<dbReference type="Proteomes" id="UP000557307">
    <property type="component" value="Unassembled WGS sequence"/>
</dbReference>
<evidence type="ECO:0000313" key="2">
    <source>
        <dbReference type="EMBL" id="MBB5286710.1"/>
    </source>
</evidence>
<name>A0A840U3M0_9BACT</name>
<gene>
    <name evidence="2" type="ORF">HNQ92_004871</name>
</gene>
<evidence type="ECO:0000313" key="3">
    <source>
        <dbReference type="Proteomes" id="UP000557307"/>
    </source>
</evidence>
<evidence type="ECO:0000256" key="1">
    <source>
        <dbReference type="SAM" id="SignalP"/>
    </source>
</evidence>